<dbReference type="EMBL" id="LSSK01000049">
    <property type="protein sequence ID" value="OMH85747.1"/>
    <property type="molecule type" value="Genomic_DNA"/>
</dbReference>
<feature type="region of interest" description="Disordered" evidence="2">
    <location>
        <begin position="564"/>
        <end position="585"/>
    </location>
</feature>
<reference evidence="4" key="1">
    <citation type="submission" date="2017-01" db="EMBL/GenBank/DDBJ databases">
        <authorList>
            <person name="Wang Y."/>
            <person name="White M."/>
            <person name="Kvist S."/>
            <person name="Moncalvo J.-M."/>
        </authorList>
    </citation>
    <scope>NUCLEOTIDE SEQUENCE [LARGE SCALE GENOMIC DNA]</scope>
    <source>
        <strain evidence="4">COL-18-3</strain>
    </source>
</reference>
<proteinExistence type="predicted"/>
<feature type="coiled-coil region" evidence="1">
    <location>
        <begin position="744"/>
        <end position="771"/>
    </location>
</feature>
<feature type="region of interest" description="Disordered" evidence="2">
    <location>
        <begin position="1503"/>
        <end position="1525"/>
    </location>
</feature>
<feature type="compositionally biased region" description="Polar residues" evidence="2">
    <location>
        <begin position="200"/>
        <end position="231"/>
    </location>
</feature>
<keyword evidence="4" id="KW-1185">Reference proteome</keyword>
<feature type="region of interest" description="Disordered" evidence="2">
    <location>
        <begin position="1341"/>
        <end position="1403"/>
    </location>
</feature>
<evidence type="ECO:0000313" key="4">
    <source>
        <dbReference type="Proteomes" id="UP000188320"/>
    </source>
</evidence>
<accession>A0A1R1PXV0</accession>
<gene>
    <name evidence="3" type="ORF">AX774_g694</name>
</gene>
<comment type="caution">
    <text evidence="3">The sequence shown here is derived from an EMBL/GenBank/DDBJ whole genome shotgun (WGS) entry which is preliminary data.</text>
</comment>
<feature type="region of interest" description="Disordered" evidence="2">
    <location>
        <begin position="185"/>
        <end position="231"/>
    </location>
</feature>
<feature type="compositionally biased region" description="Basic and acidic residues" evidence="2">
    <location>
        <begin position="189"/>
        <end position="199"/>
    </location>
</feature>
<feature type="compositionally biased region" description="Basic and acidic residues" evidence="2">
    <location>
        <begin position="1379"/>
        <end position="1391"/>
    </location>
</feature>
<feature type="compositionally biased region" description="Low complexity" evidence="2">
    <location>
        <begin position="1344"/>
        <end position="1363"/>
    </location>
</feature>
<dbReference type="Proteomes" id="UP000188320">
    <property type="component" value="Unassembled WGS sequence"/>
</dbReference>
<feature type="compositionally biased region" description="Low complexity" evidence="2">
    <location>
        <begin position="1508"/>
        <end position="1525"/>
    </location>
</feature>
<feature type="compositionally biased region" description="Gly residues" evidence="2">
    <location>
        <begin position="1364"/>
        <end position="1377"/>
    </location>
</feature>
<feature type="coiled-coil region" evidence="1">
    <location>
        <begin position="1871"/>
        <end position="1938"/>
    </location>
</feature>
<name>A0A1R1PXV0_ZANCU</name>
<evidence type="ECO:0000313" key="3">
    <source>
        <dbReference type="EMBL" id="OMH85747.1"/>
    </source>
</evidence>
<sequence>MASDTYDLSRIEEESIEFRDGGDGGSFRQKFKGTITDYGFRHSLDSGRANSGLSNVKDELYNNWDTNKFATSPKSETTSVTDFIPKKKKVGFVDQGIPGDYETDENIVMEKKNLFETIYDRNIRNGEGMFNSSRSKSEDTTRLNFSKGSGFSYLSLGKLFKKSGSSSKVKAGGIGVGIGTKSPKLQKASKIDEKKEKVNETSSPIIQSGVSKKTDTGNNTNGSKSPSVNQEKSSIAEYSILGSDIGTENSYIGESITQLSLNIDLEDDDISYGKDILEQMNSRELQDSNISNYGAELSTKTINRMSSLMKENLVQQTIEYNEDLVGGVNADTHSYNMQNDDLMLDNYSIFHNLTNVSLEHSHKHNAELYLDNEKERDMEKIVDQAILKENEQQEKREQLWIEKTVINEKSKNVEIRKADVDDIDTGNSVVKKNRGDQENFDYDIDIGIGIDTDSGGVEPNQYVDSDIIGYIFQDVKIQDSAEIQVEEEIEIEIGKEKEKGSKVLNINHDTENTASFQNESSNIAFTNSKNEDETKELQGSTQELYIQHHIYTLMFDGVARDKNENENEKCDQVERGSSDKELQSTLERKELPEKQYEDMQDKETSEEAIYQSYVGSIKDMYKKKRSKRGMKSIKWKSRRLSTKSRTSNGFKRSNSLVDRIDKGESLLADAYSRKLDGIKSLEQKILNIIPSEVIRKVVIDQINKFEKLDDEELEAIQRKISCNYNSSDDEIDNMLNGERGGEGEGEEHEMIERLEQKIKRVKNKMQLEVKIKDAASNLVKLYTRNANTKKINESIYQQEVAEKNLQTLRVKELEPLEEQIKRWKKRQSSHSQHIGQVAVEKVLRFYKEWTNTENDSTATDLCNNLSLVVQENTSDIIKSLEEYKFGEMVKENFEMKAKIDELNEQCELYKRKIINMEDQIAGTFRTIQQENEGMNEWVELTGKSLYIIKNLFENTHLGLYRSIIDEKMYKRFITSLGSICNQIIPHQDNFENHEKNDMEKEFNVEAQQNKLALLLDDYQNIVNIQENGEGGDEEEESYVHNSFLLTSSHTNGSNIRGKIKTPFENRNNNIGFGSSKKVLPISKLLEISLLLSTFKNNEPADLGDENNTESGKLLKGKYENQAKELQDKIGALETNTSASGHENNESQQLIKTLKAENSKLLKSILVNKRIIENQLLNINKKLALQSQLPSELDIEKYCTLNVTVTVNEDKTKIFNENTQTSDNENYSRMINVFENIKTAVDRNTTMYKNAITGLVQDIKQLEDKNKEMQKEMENLVNDTKKLSTQLVENQTHQAAIEMSLNLVQNELKLSKQDLLMIIDSKEAMKLQNTHKSILNQLLGPERIPPLSSLPPQQQLNTNNDNDNSGGGDGDGDGGGDGQNDSKSKSESKSESESESESEMASSTCSLYLPKVSGSNAENEIRYQKLKNEISCDLLLLDLPNEKSSQQKDLFAPLSTNLNDNNPESPLLKPESIPLSNSLNINNNDNDIDNFKILRNSLVENTSSHQEISSLTEQSTSTPTPTPTPTSTFTRSLIVEIFKYLFSIFLNNPVLALSFTANGEPVIITNENTNNKPQSQSQSQSQPLVNYSNVQSFVDFLISSLSSSLKSSLKLHGFTPDLYFDSSNFINSQKDSFVNSLDQLNPKSYNPENKPHNYAIHSSPTELRDDTSFPQNQNQNLIPINFTSLDSISTSQSLPPLPSVLNPASNNDTLLLSPETTVKSDIDTSLNTQLDDLVNLLNSKIDSYLSSPPFPLNLLELLLALQRVLSVFSINSLPSSHFLPSQNPQSFETPNTFSHDNHHLALLPEITLSETATSPIYPASSKSGPDFSRPALSAHSYLLYDRLFKLSAICQSLLSKNKDTKDELDSFKKMEIESITAEIMQLQKDLEIEKKETAKQREYDSIASNINSYDSRDMSHREIKELKEQIEKLEAEEKIHGRAMDHLRSLFSTKISTQLHHFKDLLEKAQVQDYSAFGLELELESSSETLPIESAKVISGDEEKEEKLEIGNGVHDTSASETITQPDHKLTTSASTLVHPQTPSLIHEQDTNVRNDGEMDVDSAHLQINESATHMDVEKMDAADESTSFAVNDEEVYNCSDGEIIDE</sequence>
<keyword evidence="1" id="KW-0175">Coiled coil</keyword>
<evidence type="ECO:0000256" key="2">
    <source>
        <dbReference type="SAM" id="MobiDB-lite"/>
    </source>
</evidence>
<feature type="coiled-coil region" evidence="1">
    <location>
        <begin position="892"/>
        <end position="919"/>
    </location>
</feature>
<feature type="coiled-coil region" evidence="1">
    <location>
        <begin position="1115"/>
        <end position="1163"/>
    </location>
</feature>
<organism evidence="3 4">
    <name type="scientific">Zancudomyces culisetae</name>
    <name type="common">Gut fungus</name>
    <name type="synonym">Smittium culisetae</name>
    <dbReference type="NCBI Taxonomy" id="1213189"/>
    <lineage>
        <taxon>Eukaryota</taxon>
        <taxon>Fungi</taxon>
        <taxon>Fungi incertae sedis</taxon>
        <taxon>Zoopagomycota</taxon>
        <taxon>Kickxellomycotina</taxon>
        <taxon>Harpellomycetes</taxon>
        <taxon>Harpellales</taxon>
        <taxon>Legeriomycetaceae</taxon>
        <taxon>Zancudomyces</taxon>
    </lineage>
</organism>
<evidence type="ECO:0000256" key="1">
    <source>
        <dbReference type="SAM" id="Coils"/>
    </source>
</evidence>
<protein>
    <submittedName>
        <fullName evidence="3">Uncharacterized protein</fullName>
    </submittedName>
</protein>
<feature type="coiled-coil region" evidence="1">
    <location>
        <begin position="1251"/>
        <end position="1285"/>
    </location>
</feature>